<keyword evidence="1" id="KW-0732">Signal</keyword>
<evidence type="ECO:0000256" key="1">
    <source>
        <dbReference type="SAM" id="SignalP"/>
    </source>
</evidence>
<organism evidence="2 3">
    <name type="scientific">Thalassiosira oceanica</name>
    <name type="common">Marine diatom</name>
    <dbReference type="NCBI Taxonomy" id="159749"/>
    <lineage>
        <taxon>Eukaryota</taxon>
        <taxon>Sar</taxon>
        <taxon>Stramenopiles</taxon>
        <taxon>Ochrophyta</taxon>
        <taxon>Bacillariophyta</taxon>
        <taxon>Coscinodiscophyceae</taxon>
        <taxon>Thalassiosirophycidae</taxon>
        <taxon>Thalassiosirales</taxon>
        <taxon>Thalassiosiraceae</taxon>
        <taxon>Thalassiosira</taxon>
    </lineage>
</organism>
<evidence type="ECO:0000313" key="2">
    <source>
        <dbReference type="EMBL" id="EJK48930.1"/>
    </source>
</evidence>
<dbReference type="EMBL" id="AGNL01045282">
    <property type="protein sequence ID" value="EJK48930.1"/>
    <property type="molecule type" value="Genomic_DNA"/>
</dbReference>
<name>K0R7K7_THAOC</name>
<dbReference type="Proteomes" id="UP000266841">
    <property type="component" value="Unassembled WGS sequence"/>
</dbReference>
<feature type="chain" id="PRO_5003836128" evidence="1">
    <location>
        <begin position="23"/>
        <end position="559"/>
    </location>
</feature>
<keyword evidence="3" id="KW-1185">Reference proteome</keyword>
<protein>
    <submittedName>
        <fullName evidence="2">Uncharacterized protein</fullName>
    </submittedName>
</protein>
<reference evidence="2 3" key="1">
    <citation type="journal article" date="2012" name="Genome Biol.">
        <title>Genome and low-iron response of an oceanic diatom adapted to chronic iron limitation.</title>
        <authorList>
            <person name="Lommer M."/>
            <person name="Specht M."/>
            <person name="Roy A.S."/>
            <person name="Kraemer L."/>
            <person name="Andreson R."/>
            <person name="Gutowska M.A."/>
            <person name="Wolf J."/>
            <person name="Bergner S.V."/>
            <person name="Schilhabel M.B."/>
            <person name="Klostermeier U.C."/>
            <person name="Beiko R.G."/>
            <person name="Rosenstiel P."/>
            <person name="Hippler M."/>
            <person name="Laroche J."/>
        </authorList>
    </citation>
    <scope>NUCLEOTIDE SEQUENCE [LARGE SCALE GENOMIC DNA]</scope>
    <source>
        <strain evidence="2 3">CCMP1005</strain>
    </source>
</reference>
<feature type="signal peptide" evidence="1">
    <location>
        <begin position="1"/>
        <end position="22"/>
    </location>
</feature>
<accession>K0R7K7</accession>
<evidence type="ECO:0000313" key="3">
    <source>
        <dbReference type="Proteomes" id="UP000266841"/>
    </source>
</evidence>
<proteinExistence type="predicted"/>
<gene>
    <name evidence="2" type="ORF">THAOC_32237</name>
</gene>
<sequence>MKPPSLLLLLLAPLLLVLPSHGADQREQLACGPSESLLAVRFSMSEEQYLVIPNKQKQGDGTYAGFPTITVSTPPGPEGSMNETQYTSEFADLVDYEQCVPREGPCLNVVLDGFPKGTYEISRDGEAVVPDLEFVKRDDDYNKTTVSAEVGENCAPQCHDGEGLFELNVWSPEGRTVDFRVDDGGGDTVLGCRENDCQPYWRSLYKRRACLPKDVCHTLLLGKSLRYDPDADDPLRVVGSYAAIFDGETLDESRYWMDTSLRFGGNCEPLCHPETQSLVKLFSVLTEPRTPGEISWELGPVTVSSPPPYKGDLSSKSPSSNVIYYQTMCLPKVECSTFRITTNNPESPNIEYSLTVDGTVLRDTTWFPGNGTFSWQTMNQTTFIGNCSIEDCGDSESLLSVDFAVVSDDTAPGADIWWRLQSGASDYDSSLPMSSSFFPSTLPLGTRYRAQQCVPVIVDASTGEASCQYELIMRAQMQEPVGPFPLEDIRVTRDRAEQPVSESLDRMWANQIGRRAGFGAACYATSAHSGGEGGATGKSAGTIMSIVVGSLVCVAFGVV</sequence>
<dbReference type="AlphaFoldDB" id="K0R7K7"/>
<comment type="caution">
    <text evidence="2">The sequence shown here is derived from an EMBL/GenBank/DDBJ whole genome shotgun (WGS) entry which is preliminary data.</text>
</comment>